<organism evidence="2 3">
    <name type="scientific">Reyranella humidisoli</name>
    <dbReference type="NCBI Taxonomy" id="2849149"/>
    <lineage>
        <taxon>Bacteria</taxon>
        <taxon>Pseudomonadati</taxon>
        <taxon>Pseudomonadota</taxon>
        <taxon>Alphaproteobacteria</taxon>
        <taxon>Hyphomicrobiales</taxon>
        <taxon>Reyranellaceae</taxon>
        <taxon>Reyranella</taxon>
    </lineage>
</organism>
<keyword evidence="3" id="KW-1185">Reference proteome</keyword>
<accession>A0ABS6ILU1</accession>
<evidence type="ECO:0000259" key="1">
    <source>
        <dbReference type="Pfam" id="PF01370"/>
    </source>
</evidence>
<proteinExistence type="predicted"/>
<sequence length="295" mass="31755">MKVVITGSQSFIGKVLETTLTAQGHEVYGLDSVAPDGAHSIAADIRDPALADRLPEMDAMVHLAAISREPDCAADPRLAFDVNVTGTANLLMAARKRNARQVIFASSEWVYGDVANDAVQSEDTVIDPAAVRNEYAATKIAGEMALNVAVRRGLEGGTVLRFGIVYGPRKANWSAVEALVNTARTSDTVAVGSLATARRFIHVRDIASGITAALGRRGFEIFNLAGDRLVTLGDVIEAARSRLGKQLQVTERDASAISIRNPVNDKVKRELRWAPQTSLETGVAELLEYFREGEK</sequence>
<dbReference type="PANTHER" id="PTHR43245">
    <property type="entry name" value="BIFUNCTIONAL POLYMYXIN RESISTANCE PROTEIN ARNA"/>
    <property type="match status" value="1"/>
</dbReference>
<feature type="domain" description="NAD-dependent epimerase/dehydratase" evidence="1">
    <location>
        <begin position="3"/>
        <end position="225"/>
    </location>
</feature>
<name>A0ABS6ILU1_9HYPH</name>
<dbReference type="Pfam" id="PF01370">
    <property type="entry name" value="Epimerase"/>
    <property type="match status" value="1"/>
</dbReference>
<dbReference type="InterPro" id="IPR001509">
    <property type="entry name" value="Epimerase_deHydtase"/>
</dbReference>
<evidence type="ECO:0000313" key="2">
    <source>
        <dbReference type="EMBL" id="MBU8875557.1"/>
    </source>
</evidence>
<dbReference type="RefSeq" id="WP_216962984.1">
    <property type="nucleotide sequence ID" value="NZ_JAHOPB010000001.1"/>
</dbReference>
<comment type="caution">
    <text evidence="2">The sequence shown here is derived from an EMBL/GenBank/DDBJ whole genome shotgun (WGS) entry which is preliminary data.</text>
</comment>
<evidence type="ECO:0000313" key="3">
    <source>
        <dbReference type="Proteomes" id="UP000727907"/>
    </source>
</evidence>
<reference evidence="2 3" key="1">
    <citation type="submission" date="2021-06" db="EMBL/GenBank/DDBJ databases">
        <authorList>
            <person name="Lee D.H."/>
        </authorList>
    </citation>
    <scope>NUCLEOTIDE SEQUENCE [LARGE SCALE GENOMIC DNA]</scope>
    <source>
        <strain evidence="2 3">MMS21-HV4-11</strain>
    </source>
</reference>
<protein>
    <submittedName>
        <fullName evidence="2">NAD(P)-dependent oxidoreductase</fullName>
    </submittedName>
</protein>
<dbReference type="EMBL" id="JAHOPB010000001">
    <property type="protein sequence ID" value="MBU8875557.1"/>
    <property type="molecule type" value="Genomic_DNA"/>
</dbReference>
<dbReference type="Proteomes" id="UP000727907">
    <property type="component" value="Unassembled WGS sequence"/>
</dbReference>
<gene>
    <name evidence="2" type="ORF">KQ910_17420</name>
</gene>
<dbReference type="InterPro" id="IPR050177">
    <property type="entry name" value="Lipid_A_modif_metabolic_enz"/>
</dbReference>